<keyword evidence="3" id="KW-1185">Reference proteome</keyword>
<accession>A0ABW3X2J1</accession>
<reference evidence="3" key="1">
    <citation type="journal article" date="2019" name="Int. J. Syst. Evol. Microbiol.">
        <title>The Global Catalogue of Microorganisms (GCM) 10K type strain sequencing project: providing services to taxonomists for standard genome sequencing and annotation.</title>
        <authorList>
            <consortium name="The Broad Institute Genomics Platform"/>
            <consortium name="The Broad Institute Genome Sequencing Center for Infectious Disease"/>
            <person name="Wu L."/>
            <person name="Ma J."/>
        </authorList>
    </citation>
    <scope>NUCLEOTIDE SEQUENCE [LARGE SCALE GENOMIC DNA]</scope>
    <source>
        <strain evidence="3">CCUG 56108</strain>
    </source>
</reference>
<comment type="caution">
    <text evidence="2">The sequence shown here is derived from an EMBL/GenBank/DDBJ whole genome shotgun (WGS) entry which is preliminary data.</text>
</comment>
<gene>
    <name evidence="2" type="ORF">ACFQ4G_17745</name>
</gene>
<dbReference type="PANTHER" id="PTHR36839:SF1">
    <property type="entry name" value="METALLO-BETA-LACTAMASE FAMILY PROTEIN (AFU_ORTHOLOGUE AFUA_5G12770)"/>
    <property type="match status" value="1"/>
</dbReference>
<name>A0ABW3X2J1_9HYPH</name>
<evidence type="ECO:0000313" key="3">
    <source>
        <dbReference type="Proteomes" id="UP001597176"/>
    </source>
</evidence>
<dbReference type="RefSeq" id="WP_238202866.1">
    <property type="nucleotide sequence ID" value="NZ_JBHTND010000029.1"/>
</dbReference>
<dbReference type="Proteomes" id="UP001597176">
    <property type="component" value="Unassembled WGS sequence"/>
</dbReference>
<dbReference type="EMBL" id="JBHTND010000029">
    <property type="protein sequence ID" value="MFD1303420.1"/>
    <property type="molecule type" value="Genomic_DNA"/>
</dbReference>
<evidence type="ECO:0000259" key="1">
    <source>
        <dbReference type="Pfam" id="PF00753"/>
    </source>
</evidence>
<evidence type="ECO:0000313" key="2">
    <source>
        <dbReference type="EMBL" id="MFD1303420.1"/>
    </source>
</evidence>
<dbReference type="SUPFAM" id="SSF56281">
    <property type="entry name" value="Metallo-hydrolase/oxidoreductase"/>
    <property type="match status" value="1"/>
</dbReference>
<dbReference type="PANTHER" id="PTHR36839">
    <property type="entry name" value="METALLO-BETA-LACTAMASE FAMILY PROTEIN (AFU_ORTHOLOGUE AFUA_5G12770)"/>
    <property type="match status" value="1"/>
</dbReference>
<organism evidence="2 3">
    <name type="scientific">Methylobacterium marchantiae</name>
    <dbReference type="NCBI Taxonomy" id="600331"/>
    <lineage>
        <taxon>Bacteria</taxon>
        <taxon>Pseudomonadati</taxon>
        <taxon>Pseudomonadota</taxon>
        <taxon>Alphaproteobacteria</taxon>
        <taxon>Hyphomicrobiales</taxon>
        <taxon>Methylobacteriaceae</taxon>
        <taxon>Methylobacterium</taxon>
    </lineage>
</organism>
<dbReference type="Gene3D" id="3.60.15.10">
    <property type="entry name" value="Ribonuclease Z/Hydroxyacylglutathione hydrolase-like"/>
    <property type="match status" value="1"/>
</dbReference>
<proteinExistence type="predicted"/>
<sequence length="304" mass="34084">MADLRRPTPNPSNAPVSPGYLPFAGALDLPAYTCDNCGYWQRHFEPPASCPMCLDARHVVPQKGWRFWSEREAQARFPCHWEELEPGIWRFWNDPVSGIGPSAYLIQTPAGNMGFEACPVFSEAALKHIAALGGMQVLSSSHPHAYGALVQLQDRFDPELCLPAADFIWSAALQVSWPYDDFLEPLPGLELHRTAGHFDGHAVLFDRSRKILFCGDALKFELDPNDFRRAETISAHKAFVRGVPLTTNELRRYRDVFAQLDFTQTWTPFEPAANCGRAEVLALIDGMLATRPHAAPVRLDSLRR</sequence>
<dbReference type="InterPro" id="IPR001279">
    <property type="entry name" value="Metallo-B-lactamas"/>
</dbReference>
<feature type="domain" description="Metallo-beta-lactamase" evidence="1">
    <location>
        <begin position="164"/>
        <end position="224"/>
    </location>
</feature>
<dbReference type="Pfam" id="PF00753">
    <property type="entry name" value="Lactamase_B"/>
    <property type="match status" value="1"/>
</dbReference>
<protein>
    <submittedName>
        <fullName evidence="2">MBL fold metallo-hydrolase</fullName>
    </submittedName>
</protein>
<dbReference type="InterPro" id="IPR036866">
    <property type="entry name" value="RibonucZ/Hydroxyglut_hydro"/>
</dbReference>